<proteinExistence type="predicted"/>
<dbReference type="Proteomes" id="UP001530293">
    <property type="component" value="Unassembled WGS sequence"/>
</dbReference>
<dbReference type="InterPro" id="IPR029064">
    <property type="entry name" value="Ribosomal_eL30-like_sf"/>
</dbReference>
<protein>
    <recommendedName>
        <fullName evidence="4">Ribosomal protein L7Ae/L30e/S12e/Gadd45 domain-containing protein</fullName>
    </recommendedName>
</protein>
<sequence>MKQSNPNVYLISQDAKLDLFERLKQEIASKVIDDVAKNRKRKRGKTTNGGSGVGVGDGGDDDAQEGMASASAAADGVSDSSPSSESVAKCIVRSRLIVGINQCTRILEEAYLQQQHRQQPQHQQIQIESKTTSVITTNATKAHHPKPTLLLLSKDVLRPPSSILDHITIYSRHLNVPTLVLPGRASSELGQALGMKCAAVALILSSSSMREDLSRALDGNNNDSLEDVEKTKQREEEWKETNQDIDSFVSYAINKVPKM</sequence>
<feature type="region of interest" description="Disordered" evidence="1">
    <location>
        <begin position="31"/>
        <end position="84"/>
    </location>
</feature>
<evidence type="ECO:0000256" key="1">
    <source>
        <dbReference type="SAM" id="MobiDB-lite"/>
    </source>
</evidence>
<dbReference type="EMBL" id="JALLBG020000189">
    <property type="protein sequence ID" value="KAL3760306.1"/>
    <property type="molecule type" value="Genomic_DNA"/>
</dbReference>
<dbReference type="AlphaFoldDB" id="A0ABD3M8D0"/>
<feature type="compositionally biased region" description="Gly residues" evidence="1">
    <location>
        <begin position="47"/>
        <end position="57"/>
    </location>
</feature>
<organism evidence="2 3">
    <name type="scientific">Discostella pseudostelligera</name>
    <dbReference type="NCBI Taxonomy" id="259834"/>
    <lineage>
        <taxon>Eukaryota</taxon>
        <taxon>Sar</taxon>
        <taxon>Stramenopiles</taxon>
        <taxon>Ochrophyta</taxon>
        <taxon>Bacillariophyta</taxon>
        <taxon>Coscinodiscophyceae</taxon>
        <taxon>Thalassiosirophycidae</taxon>
        <taxon>Stephanodiscales</taxon>
        <taxon>Stephanodiscaceae</taxon>
        <taxon>Discostella</taxon>
    </lineage>
</organism>
<name>A0ABD3M8D0_9STRA</name>
<accession>A0ABD3M8D0</accession>
<comment type="caution">
    <text evidence="2">The sequence shown here is derived from an EMBL/GenBank/DDBJ whole genome shotgun (WGS) entry which is preliminary data.</text>
</comment>
<dbReference type="SUPFAM" id="SSF55315">
    <property type="entry name" value="L30e-like"/>
    <property type="match status" value="1"/>
</dbReference>
<reference evidence="2 3" key="1">
    <citation type="submission" date="2024-10" db="EMBL/GenBank/DDBJ databases">
        <title>Updated reference genomes for cyclostephanoid diatoms.</title>
        <authorList>
            <person name="Roberts W.R."/>
            <person name="Alverson A.J."/>
        </authorList>
    </citation>
    <scope>NUCLEOTIDE SEQUENCE [LARGE SCALE GENOMIC DNA]</scope>
    <source>
        <strain evidence="2 3">AJA232-27</strain>
    </source>
</reference>
<dbReference type="Gene3D" id="3.30.1330.30">
    <property type="match status" value="1"/>
</dbReference>
<keyword evidence="3" id="KW-1185">Reference proteome</keyword>
<feature type="compositionally biased region" description="Basic and acidic residues" evidence="1">
    <location>
        <begin position="227"/>
        <end position="240"/>
    </location>
</feature>
<evidence type="ECO:0008006" key="4">
    <source>
        <dbReference type="Google" id="ProtNLM"/>
    </source>
</evidence>
<feature type="region of interest" description="Disordered" evidence="1">
    <location>
        <begin position="214"/>
        <end position="240"/>
    </location>
</feature>
<gene>
    <name evidence="2" type="ORF">ACHAWU_006304</name>
</gene>
<evidence type="ECO:0000313" key="3">
    <source>
        <dbReference type="Proteomes" id="UP001530293"/>
    </source>
</evidence>
<evidence type="ECO:0000313" key="2">
    <source>
        <dbReference type="EMBL" id="KAL3760306.1"/>
    </source>
</evidence>
<feature type="compositionally biased region" description="Low complexity" evidence="1">
    <location>
        <begin position="68"/>
        <end position="84"/>
    </location>
</feature>